<keyword evidence="4" id="KW-0479">Metal-binding</keyword>
<dbReference type="GO" id="GO:0004659">
    <property type="term" value="F:prenyltransferase activity"/>
    <property type="evidence" value="ECO:0007669"/>
    <property type="project" value="InterPro"/>
</dbReference>
<keyword evidence="14" id="KW-1185">Reference proteome</keyword>
<comment type="similarity">
    <text evidence="2 11">Belongs to the FPP/GGPP synthase family.</text>
</comment>
<dbReference type="GO" id="GO:0046872">
    <property type="term" value="F:metal ion binding"/>
    <property type="evidence" value="ECO:0007669"/>
    <property type="project" value="UniProtKB-KW"/>
</dbReference>
<dbReference type="InterPro" id="IPR000092">
    <property type="entry name" value="Polyprenyl_synt"/>
</dbReference>
<dbReference type="GO" id="GO:1901663">
    <property type="term" value="P:quinone biosynthetic process"/>
    <property type="evidence" value="ECO:0007669"/>
    <property type="project" value="UniProtKB-ARBA"/>
</dbReference>
<evidence type="ECO:0000256" key="5">
    <source>
        <dbReference type="ARBA" id="ARBA00022842"/>
    </source>
</evidence>
<reference evidence="13 14" key="1">
    <citation type="submission" date="2016-07" db="EMBL/GenBank/DDBJ databases">
        <title>Draft genome of the white-rot fungus Obba rivulosa 3A-2.</title>
        <authorList>
            <consortium name="DOE Joint Genome Institute"/>
            <person name="Miettinen O."/>
            <person name="Riley R."/>
            <person name="Acob R."/>
            <person name="Barry K."/>
            <person name="Cullen D."/>
            <person name="De Vries R."/>
            <person name="Hainaut M."/>
            <person name="Hatakka A."/>
            <person name="Henrissat B."/>
            <person name="Hilden K."/>
            <person name="Kuo R."/>
            <person name="Labutti K."/>
            <person name="Lipzen A."/>
            <person name="Makela M.R."/>
            <person name="Sandor L."/>
            <person name="Spatafora J.W."/>
            <person name="Grigoriev I.V."/>
            <person name="Hibbett D.S."/>
        </authorList>
    </citation>
    <scope>NUCLEOTIDE SEQUENCE [LARGE SCALE GENOMIC DNA]</scope>
    <source>
        <strain evidence="13 14">3A-2</strain>
    </source>
</reference>
<keyword evidence="5" id="KW-0460">Magnesium</keyword>
<name>A0A8E2AML0_9APHY</name>
<evidence type="ECO:0000313" key="13">
    <source>
        <dbReference type="EMBL" id="OCH87453.1"/>
    </source>
</evidence>
<evidence type="ECO:0000256" key="6">
    <source>
        <dbReference type="ARBA" id="ARBA00023229"/>
    </source>
</evidence>
<dbReference type="Proteomes" id="UP000250043">
    <property type="component" value="Unassembled WGS sequence"/>
</dbReference>
<dbReference type="CDD" id="cd00685">
    <property type="entry name" value="Trans_IPPS_HT"/>
    <property type="match status" value="1"/>
</dbReference>
<protein>
    <recommendedName>
        <fullName evidence="10">(2E,6E)-farnesyl diphosphate synthase</fullName>
    </recommendedName>
    <alternativeName>
        <fullName evidence="9">Dimethylallyltranstransferase</fullName>
    </alternativeName>
    <alternativeName>
        <fullName evidence="8">Farnesyl diphosphate synthase</fullName>
    </alternativeName>
    <alternativeName>
        <fullName evidence="7">Geranyltranstransferase</fullName>
    </alternativeName>
</protein>
<keyword evidence="6" id="KW-0414">Isoprene biosynthesis</keyword>
<dbReference type="SFLD" id="SFLDS00005">
    <property type="entry name" value="Isoprenoid_Synthase_Type_I"/>
    <property type="match status" value="1"/>
</dbReference>
<evidence type="ECO:0000256" key="10">
    <source>
        <dbReference type="ARBA" id="ARBA00032873"/>
    </source>
</evidence>
<evidence type="ECO:0000256" key="4">
    <source>
        <dbReference type="ARBA" id="ARBA00022723"/>
    </source>
</evidence>
<evidence type="ECO:0000256" key="3">
    <source>
        <dbReference type="ARBA" id="ARBA00022679"/>
    </source>
</evidence>
<dbReference type="PANTHER" id="PTHR12001">
    <property type="entry name" value="GERANYLGERANYL PYROPHOSPHATE SYNTHASE"/>
    <property type="match status" value="1"/>
</dbReference>
<dbReference type="PANTHER" id="PTHR12001:SF69">
    <property type="entry name" value="ALL TRANS-POLYPRENYL-DIPHOSPHATE SYNTHASE PDSS1"/>
    <property type="match status" value="1"/>
</dbReference>
<dbReference type="InterPro" id="IPR033749">
    <property type="entry name" value="Polyprenyl_synt_CS"/>
</dbReference>
<dbReference type="PROSITE" id="PS00723">
    <property type="entry name" value="POLYPRENYL_SYNTHASE_1"/>
    <property type="match status" value="1"/>
</dbReference>
<evidence type="ECO:0000256" key="9">
    <source>
        <dbReference type="ARBA" id="ARBA00032448"/>
    </source>
</evidence>
<dbReference type="InterPro" id="IPR008949">
    <property type="entry name" value="Isoprenoid_synthase_dom_sf"/>
</dbReference>
<comment type="cofactor">
    <cofactor evidence="1">
        <name>Mg(2+)</name>
        <dbReference type="ChEBI" id="CHEBI:18420"/>
    </cofactor>
</comment>
<dbReference type="OrthoDB" id="9927103at2759"/>
<dbReference type="EMBL" id="KV722485">
    <property type="protein sequence ID" value="OCH87453.1"/>
    <property type="molecule type" value="Genomic_DNA"/>
</dbReference>
<feature type="region of interest" description="Disordered" evidence="12">
    <location>
        <begin position="171"/>
        <end position="196"/>
    </location>
</feature>
<proteinExistence type="inferred from homology"/>
<dbReference type="SUPFAM" id="SSF48576">
    <property type="entry name" value="Terpenoid synthases"/>
    <property type="match status" value="1"/>
</dbReference>
<keyword evidence="3 11" id="KW-0808">Transferase</keyword>
<evidence type="ECO:0000256" key="8">
    <source>
        <dbReference type="ARBA" id="ARBA00032424"/>
    </source>
</evidence>
<evidence type="ECO:0000256" key="7">
    <source>
        <dbReference type="ARBA" id="ARBA00032380"/>
    </source>
</evidence>
<evidence type="ECO:0000256" key="2">
    <source>
        <dbReference type="ARBA" id="ARBA00006706"/>
    </source>
</evidence>
<evidence type="ECO:0000256" key="11">
    <source>
        <dbReference type="RuleBase" id="RU004466"/>
    </source>
</evidence>
<evidence type="ECO:0000256" key="12">
    <source>
        <dbReference type="SAM" id="MobiDB-lite"/>
    </source>
</evidence>
<dbReference type="PROSITE" id="PS00444">
    <property type="entry name" value="POLYPRENYL_SYNTHASE_2"/>
    <property type="match status" value="1"/>
</dbReference>
<evidence type="ECO:0000256" key="1">
    <source>
        <dbReference type="ARBA" id="ARBA00001946"/>
    </source>
</evidence>
<accession>A0A8E2AML0</accession>
<organism evidence="13 14">
    <name type="scientific">Obba rivulosa</name>
    <dbReference type="NCBI Taxonomy" id="1052685"/>
    <lineage>
        <taxon>Eukaryota</taxon>
        <taxon>Fungi</taxon>
        <taxon>Dikarya</taxon>
        <taxon>Basidiomycota</taxon>
        <taxon>Agaricomycotina</taxon>
        <taxon>Agaricomycetes</taxon>
        <taxon>Polyporales</taxon>
        <taxon>Gelatoporiaceae</taxon>
        <taxon>Obba</taxon>
    </lineage>
</organism>
<dbReference type="Gene3D" id="1.10.600.10">
    <property type="entry name" value="Farnesyl Diphosphate Synthase"/>
    <property type="match status" value="1"/>
</dbReference>
<dbReference type="GO" id="GO:0008299">
    <property type="term" value="P:isoprenoid biosynthetic process"/>
    <property type="evidence" value="ECO:0007669"/>
    <property type="project" value="UniProtKB-KW"/>
</dbReference>
<sequence>MSAQLTMSLAPHILQFQTSLLNRVTASTPLLTRIAQYYILQPSKRIRPCLIFLIAQATNGLGAEWPAKLQASGTQCPHETVLPSQVSLAEVIEMIHVASLLHDDVLDDAPLRRGAPSAPAAFGNKRAILGGDFLLGRAMALCASLGTPAVMSVVADALCALVDGELIQAEAEEPARGAPPADGGAGSEARPAYLNGGDQSKEVVGLWEDYLKKTYMKTASLFSQALQAAVMLGGAASADPWREVAATYGSELGMAFQIIDDLLDFKGDQKELGKAANAADLKLGLVTAPAFFALEEDERMLPLILRRFEGPGDVEKALEIVLSTQALERTRELAQAYATRAYECLEPLPPSPAKVALQTMTEVVMARQR</sequence>
<dbReference type="AlphaFoldDB" id="A0A8E2AML0"/>
<dbReference type="Pfam" id="PF00348">
    <property type="entry name" value="polyprenyl_synt"/>
    <property type="match status" value="1"/>
</dbReference>
<evidence type="ECO:0000313" key="14">
    <source>
        <dbReference type="Proteomes" id="UP000250043"/>
    </source>
</evidence>
<gene>
    <name evidence="13" type="ORF">OBBRIDRAFT_736155</name>
</gene>